<keyword evidence="8" id="KW-1185">Reference proteome</keyword>
<evidence type="ECO:0000256" key="5">
    <source>
        <dbReference type="ARBA" id="ARBA00023004"/>
    </source>
</evidence>
<dbReference type="GO" id="GO:0020037">
    <property type="term" value="F:heme binding"/>
    <property type="evidence" value="ECO:0007669"/>
    <property type="project" value="InterPro"/>
</dbReference>
<evidence type="ECO:0000313" key="8">
    <source>
        <dbReference type="Proteomes" id="UP001324427"/>
    </source>
</evidence>
<dbReference type="PRINTS" id="PR00463">
    <property type="entry name" value="EP450I"/>
</dbReference>
<evidence type="ECO:0000256" key="4">
    <source>
        <dbReference type="ARBA" id="ARBA00022723"/>
    </source>
</evidence>
<sequence length="506" mass="57726">MIPFVFPSEFFDPLAALGLLATAALASVILWGIRNVYYHPLSRYPGPKLWAAYRIPYVVRNIQGVLPFKVLELHKRYGPVVRIAPDELAYTDPEGWSDIYGLQPGRIQNAKDKYAYSPLEPGWDSNIIFANDAMHARLRRIYGPAFTPKAVEEQSGMLIKYADLLVTQLKNAIKRNPVQDMSAWYNFTTFDLTGDFAFGEAFHCLDRGGQYHFFVKTIFDGVSTGLRMMQLEHYYLLTLLKPLLPKSAMKPKLDMDKYTKELVDRRIERGYVPNTVDVFNYLLQNKNPADQLTAPELYENALTLVVAGSETTATLLTGTTWFLCKNPDVLRRVQQEVRAAFKHDADITPKAVNDMEYMLAVLSEAMRVYPPTGFGIPRLISSEGGQMVAGGHVPEKTRCAIFHHAAYRYEPNFARPDEFIPERWLPDAPPEFMNDKRDVLQPFMVGPRGCLGKSLAYAEMRLLLAKIIWHFDFELADAEEDWYSGLKAFMVWERGSLKVRLTPVKR</sequence>
<dbReference type="GO" id="GO:0004497">
    <property type="term" value="F:monooxygenase activity"/>
    <property type="evidence" value="ECO:0007669"/>
    <property type="project" value="InterPro"/>
</dbReference>
<dbReference type="PRINTS" id="PR00385">
    <property type="entry name" value="P450"/>
</dbReference>
<evidence type="ECO:0000313" key="7">
    <source>
        <dbReference type="EMBL" id="KAK4544572.1"/>
    </source>
</evidence>
<dbReference type="PANTHER" id="PTHR24305">
    <property type="entry name" value="CYTOCHROME P450"/>
    <property type="match status" value="1"/>
</dbReference>
<dbReference type="InterPro" id="IPR001128">
    <property type="entry name" value="Cyt_P450"/>
</dbReference>
<organism evidence="7 8">
    <name type="scientific">Oleoguttula mirabilis</name>
    <dbReference type="NCBI Taxonomy" id="1507867"/>
    <lineage>
        <taxon>Eukaryota</taxon>
        <taxon>Fungi</taxon>
        <taxon>Dikarya</taxon>
        <taxon>Ascomycota</taxon>
        <taxon>Pezizomycotina</taxon>
        <taxon>Dothideomycetes</taxon>
        <taxon>Dothideomycetidae</taxon>
        <taxon>Mycosphaerellales</taxon>
        <taxon>Teratosphaeriaceae</taxon>
        <taxon>Oleoguttula</taxon>
    </lineage>
</organism>
<keyword evidence="4 6" id="KW-0479">Metal-binding</keyword>
<keyword evidence="5 6" id="KW-0408">Iron</keyword>
<dbReference type="InterPro" id="IPR002401">
    <property type="entry name" value="Cyt_P450_E_grp-I"/>
</dbReference>
<dbReference type="Pfam" id="PF00067">
    <property type="entry name" value="p450"/>
    <property type="match status" value="1"/>
</dbReference>
<comment type="cofactor">
    <cofactor evidence="1 6">
        <name>heme</name>
        <dbReference type="ChEBI" id="CHEBI:30413"/>
    </cofactor>
</comment>
<feature type="binding site" description="axial binding residue" evidence="6">
    <location>
        <position position="450"/>
    </location>
    <ligand>
        <name>heme</name>
        <dbReference type="ChEBI" id="CHEBI:30413"/>
    </ligand>
    <ligandPart>
        <name>Fe</name>
        <dbReference type="ChEBI" id="CHEBI:18248"/>
    </ligandPart>
</feature>
<evidence type="ECO:0000256" key="2">
    <source>
        <dbReference type="ARBA" id="ARBA00010617"/>
    </source>
</evidence>
<comment type="caution">
    <text evidence="7">The sequence shown here is derived from an EMBL/GenBank/DDBJ whole genome shotgun (WGS) entry which is preliminary data.</text>
</comment>
<name>A0AAV9JGT7_9PEZI</name>
<evidence type="ECO:0000256" key="1">
    <source>
        <dbReference type="ARBA" id="ARBA00001971"/>
    </source>
</evidence>
<proteinExistence type="inferred from homology"/>
<dbReference type="EMBL" id="JAVFHQ010000024">
    <property type="protein sequence ID" value="KAK4544572.1"/>
    <property type="molecule type" value="Genomic_DNA"/>
</dbReference>
<dbReference type="InterPro" id="IPR036396">
    <property type="entry name" value="Cyt_P450_sf"/>
</dbReference>
<dbReference type="AlphaFoldDB" id="A0AAV9JGT7"/>
<evidence type="ECO:0008006" key="9">
    <source>
        <dbReference type="Google" id="ProtNLM"/>
    </source>
</evidence>
<accession>A0AAV9JGT7</accession>
<dbReference type="Proteomes" id="UP001324427">
    <property type="component" value="Unassembled WGS sequence"/>
</dbReference>
<keyword evidence="3 6" id="KW-0349">Heme</keyword>
<dbReference type="SUPFAM" id="SSF48264">
    <property type="entry name" value="Cytochrome P450"/>
    <property type="match status" value="1"/>
</dbReference>
<dbReference type="InterPro" id="IPR050121">
    <property type="entry name" value="Cytochrome_P450_monoxygenase"/>
</dbReference>
<dbReference type="CDD" id="cd11058">
    <property type="entry name" value="CYP60B-like"/>
    <property type="match status" value="1"/>
</dbReference>
<reference evidence="7 8" key="1">
    <citation type="submission" date="2021-11" db="EMBL/GenBank/DDBJ databases">
        <title>Black yeast isolated from Biological Soil Crust.</title>
        <authorList>
            <person name="Kurbessoian T."/>
        </authorList>
    </citation>
    <scope>NUCLEOTIDE SEQUENCE [LARGE SCALE GENOMIC DNA]</scope>
    <source>
        <strain evidence="7 8">CCFEE 5522</strain>
    </source>
</reference>
<dbReference type="Gene3D" id="1.10.630.10">
    <property type="entry name" value="Cytochrome P450"/>
    <property type="match status" value="1"/>
</dbReference>
<dbReference type="PANTHER" id="PTHR24305:SF210">
    <property type="entry name" value="CYTOCHROME P450 MONOOXYGENASE ASQL-RELATED"/>
    <property type="match status" value="1"/>
</dbReference>
<comment type="similarity">
    <text evidence="2">Belongs to the cytochrome P450 family.</text>
</comment>
<dbReference type="GO" id="GO:0016705">
    <property type="term" value="F:oxidoreductase activity, acting on paired donors, with incorporation or reduction of molecular oxygen"/>
    <property type="evidence" value="ECO:0007669"/>
    <property type="project" value="InterPro"/>
</dbReference>
<protein>
    <recommendedName>
        <fullName evidence="9">Cytochrome P450</fullName>
    </recommendedName>
</protein>
<evidence type="ECO:0000256" key="3">
    <source>
        <dbReference type="ARBA" id="ARBA00022617"/>
    </source>
</evidence>
<gene>
    <name evidence="7" type="ORF">LTR36_004144</name>
</gene>
<evidence type="ECO:0000256" key="6">
    <source>
        <dbReference type="PIRSR" id="PIRSR602401-1"/>
    </source>
</evidence>
<dbReference type="GO" id="GO:0005506">
    <property type="term" value="F:iron ion binding"/>
    <property type="evidence" value="ECO:0007669"/>
    <property type="project" value="InterPro"/>
</dbReference>